<sequence>MAAPFTPSSRRSAELHEIVFFQRPLKEPEIGKCTLIPTEERLPKAHPLLQRRRLLEEVNALEIVVPGAAARKLQKAERDLLVARASTRRAPTART</sequence>
<reference evidence="1" key="1">
    <citation type="submission" date="2024-06" db="EMBL/GenBank/DDBJ databases">
        <title>Methylostella associata gen. nov., sp. nov., a novel Ancalomicrobiaceae-affiliated facultatively methylotrophic bacteria that feed on methanotrophs of the genus Methylococcus.</title>
        <authorList>
            <person name="Saltykova V."/>
            <person name="Danilova O.V."/>
            <person name="Oshkin I.Y."/>
            <person name="Belova S.E."/>
            <person name="Pimenov N.V."/>
            <person name="Dedysh S.N."/>
        </authorList>
    </citation>
    <scope>NUCLEOTIDE SEQUENCE</scope>
    <source>
        <strain evidence="1">S20</strain>
    </source>
</reference>
<name>A0AAU7X4I1_9HYPH</name>
<proteinExistence type="predicted"/>
<evidence type="ECO:0000313" key="1">
    <source>
        <dbReference type="EMBL" id="XBY42959.1"/>
    </source>
</evidence>
<protein>
    <submittedName>
        <fullName evidence="1">Uncharacterized protein</fullName>
    </submittedName>
</protein>
<dbReference type="AlphaFoldDB" id="A0AAU7X4I1"/>
<gene>
    <name evidence="1" type="ORF">ABS361_12645</name>
</gene>
<dbReference type="RefSeq" id="WP_407048062.1">
    <property type="nucleotide sequence ID" value="NZ_CP158568.1"/>
</dbReference>
<accession>A0AAU7X4I1</accession>
<dbReference type="EMBL" id="CP158568">
    <property type="protein sequence ID" value="XBY42959.1"/>
    <property type="molecule type" value="Genomic_DNA"/>
</dbReference>
<dbReference type="KEGG" id="mflg:ABS361_12645"/>
<organism evidence="1">
    <name type="scientific">Methyloraptor flagellatus</name>
    <dbReference type="NCBI Taxonomy" id="3162530"/>
    <lineage>
        <taxon>Bacteria</taxon>
        <taxon>Pseudomonadati</taxon>
        <taxon>Pseudomonadota</taxon>
        <taxon>Alphaproteobacteria</taxon>
        <taxon>Hyphomicrobiales</taxon>
        <taxon>Ancalomicrobiaceae</taxon>
        <taxon>Methyloraptor</taxon>
    </lineage>
</organism>